<dbReference type="EMBL" id="SMAF01000025">
    <property type="protein sequence ID" value="TCS93756.1"/>
    <property type="molecule type" value="Genomic_DNA"/>
</dbReference>
<dbReference type="AlphaFoldDB" id="A0A4R3L8C2"/>
<evidence type="ECO:0000256" key="4">
    <source>
        <dbReference type="ARBA" id="ARBA00019232"/>
    </source>
</evidence>
<dbReference type="InterPro" id="IPR019758">
    <property type="entry name" value="Pept_S26A_signal_pept_1_CS"/>
</dbReference>
<dbReference type="CDD" id="cd06530">
    <property type="entry name" value="S26_SPase_I"/>
    <property type="match status" value="1"/>
</dbReference>
<feature type="active site" evidence="6">
    <location>
        <position position="38"/>
    </location>
</feature>
<dbReference type="PANTHER" id="PTHR43390:SF1">
    <property type="entry name" value="CHLOROPLAST PROCESSING PEPTIDASE"/>
    <property type="match status" value="1"/>
</dbReference>
<dbReference type="RefSeq" id="WP_132577571.1">
    <property type="nucleotide sequence ID" value="NZ_JBHLWF010000080.1"/>
</dbReference>
<keyword evidence="10" id="KW-1185">Reference proteome</keyword>
<dbReference type="PANTHER" id="PTHR43390">
    <property type="entry name" value="SIGNAL PEPTIDASE I"/>
    <property type="match status" value="1"/>
</dbReference>
<dbReference type="PROSITE" id="PS00761">
    <property type="entry name" value="SPASE_I_3"/>
    <property type="match status" value="1"/>
</dbReference>
<dbReference type="OrthoDB" id="9815782at2"/>
<comment type="similarity">
    <text evidence="2 7">Belongs to the peptidase S26 family.</text>
</comment>
<comment type="subcellular location">
    <subcellularLocation>
        <location evidence="7">Membrane</location>
        <topology evidence="7">Multi-pass membrane protein</topology>
    </subcellularLocation>
</comment>
<evidence type="ECO:0000313" key="9">
    <source>
        <dbReference type="EMBL" id="TCS93756.1"/>
    </source>
</evidence>
<dbReference type="SUPFAM" id="SSF51306">
    <property type="entry name" value="LexA/Signal peptidase"/>
    <property type="match status" value="1"/>
</dbReference>
<sequence length="221" mass="24621">MPRPAAFLHRHRHFLVFIALMVVVRSSFADWNDVPTTSMDPSIRAGDRILVNKMAYDLRLPLLGTSIWRTGEPQRGDIVVFDSVAADNRLVKRVVGLPGDTVAMVDNGLRINGEEVAYVPATASDDDVAIELLGQLRHYVRRHPVGNRLSSFGPVTIPEDHYLVLGDNRDNSADSRVYGLVPRGELVGRAGAVVFSLDYENGWLPRRDRFFRSLSAMPDEA</sequence>
<accession>A0A4R3L8C2</accession>
<dbReference type="InterPro" id="IPR000223">
    <property type="entry name" value="Pept_S26A_signal_pept_1"/>
</dbReference>
<dbReference type="GO" id="GO:0004252">
    <property type="term" value="F:serine-type endopeptidase activity"/>
    <property type="evidence" value="ECO:0007669"/>
    <property type="project" value="InterPro"/>
</dbReference>
<dbReference type="PRINTS" id="PR00727">
    <property type="entry name" value="LEADERPTASE"/>
</dbReference>
<protein>
    <recommendedName>
        <fullName evidence="4 7">Signal peptidase I</fullName>
        <ecNumber evidence="3 7">3.4.21.89</ecNumber>
    </recommendedName>
</protein>
<dbReference type="Gene3D" id="2.10.109.10">
    <property type="entry name" value="Umud Fragment, subunit A"/>
    <property type="match status" value="1"/>
</dbReference>
<keyword evidence="5 7" id="KW-0378">Hydrolase</keyword>
<dbReference type="NCBIfam" id="TIGR02227">
    <property type="entry name" value="sigpep_I_bact"/>
    <property type="match status" value="1"/>
</dbReference>
<evidence type="ECO:0000256" key="3">
    <source>
        <dbReference type="ARBA" id="ARBA00013208"/>
    </source>
</evidence>
<feature type="domain" description="Peptidase S26" evidence="8">
    <location>
        <begin position="13"/>
        <end position="194"/>
    </location>
</feature>
<keyword evidence="7" id="KW-0645">Protease</keyword>
<dbReference type="InterPro" id="IPR019533">
    <property type="entry name" value="Peptidase_S26"/>
</dbReference>
<dbReference type="EC" id="3.4.21.89" evidence="3 7"/>
<proteinExistence type="inferred from homology"/>
<comment type="catalytic activity">
    <reaction evidence="1 7">
        <text>Cleavage of hydrophobic, N-terminal signal or leader sequences from secreted and periplasmic proteins.</text>
        <dbReference type="EC" id="3.4.21.89"/>
    </reaction>
</comment>
<evidence type="ECO:0000259" key="8">
    <source>
        <dbReference type="Pfam" id="PF10502"/>
    </source>
</evidence>
<reference evidence="9 10" key="1">
    <citation type="submission" date="2019-03" db="EMBL/GenBank/DDBJ databases">
        <title>Genomic Encyclopedia of Type Strains, Phase IV (KMG-IV): sequencing the most valuable type-strain genomes for metagenomic binning, comparative biology and taxonomic classification.</title>
        <authorList>
            <person name="Goeker M."/>
        </authorList>
    </citation>
    <scope>NUCLEOTIDE SEQUENCE [LARGE SCALE GENOMIC DNA]</scope>
    <source>
        <strain evidence="9 10">DSM 21944</strain>
    </source>
</reference>
<evidence type="ECO:0000313" key="10">
    <source>
        <dbReference type="Proteomes" id="UP000294599"/>
    </source>
</evidence>
<dbReference type="PROSITE" id="PS00760">
    <property type="entry name" value="SPASE_I_2"/>
    <property type="match status" value="1"/>
</dbReference>
<evidence type="ECO:0000256" key="5">
    <source>
        <dbReference type="ARBA" id="ARBA00022801"/>
    </source>
</evidence>
<comment type="caution">
    <text evidence="9">The sequence shown here is derived from an EMBL/GenBank/DDBJ whole genome shotgun (WGS) entry which is preliminary data.</text>
</comment>
<dbReference type="Proteomes" id="UP000294599">
    <property type="component" value="Unassembled WGS sequence"/>
</dbReference>
<gene>
    <name evidence="9" type="ORF">EDC25_12511</name>
</gene>
<dbReference type="GO" id="GO:0006465">
    <property type="term" value="P:signal peptide processing"/>
    <property type="evidence" value="ECO:0007669"/>
    <property type="project" value="InterPro"/>
</dbReference>
<dbReference type="GO" id="GO:0009003">
    <property type="term" value="F:signal peptidase activity"/>
    <property type="evidence" value="ECO:0007669"/>
    <property type="project" value="UniProtKB-EC"/>
</dbReference>
<organism evidence="9 10">
    <name type="scientific">Pseudofulvimonas gallinarii</name>
    <dbReference type="NCBI Taxonomy" id="634155"/>
    <lineage>
        <taxon>Bacteria</taxon>
        <taxon>Pseudomonadati</taxon>
        <taxon>Pseudomonadota</taxon>
        <taxon>Gammaproteobacteria</taxon>
        <taxon>Lysobacterales</taxon>
        <taxon>Rhodanobacteraceae</taxon>
        <taxon>Pseudofulvimonas</taxon>
    </lineage>
</organism>
<dbReference type="GO" id="GO:0016020">
    <property type="term" value="C:membrane"/>
    <property type="evidence" value="ECO:0007669"/>
    <property type="project" value="UniProtKB-SubCell"/>
</dbReference>
<dbReference type="InterPro" id="IPR036286">
    <property type="entry name" value="LexA/Signal_pep-like_sf"/>
</dbReference>
<evidence type="ECO:0000256" key="1">
    <source>
        <dbReference type="ARBA" id="ARBA00000677"/>
    </source>
</evidence>
<dbReference type="Pfam" id="PF10502">
    <property type="entry name" value="Peptidase_S26"/>
    <property type="match status" value="1"/>
</dbReference>
<feature type="active site" evidence="6">
    <location>
        <position position="92"/>
    </location>
</feature>
<name>A0A4R3L8C2_9GAMM</name>
<evidence type="ECO:0000256" key="7">
    <source>
        <dbReference type="RuleBase" id="RU362042"/>
    </source>
</evidence>
<dbReference type="InterPro" id="IPR019757">
    <property type="entry name" value="Pept_S26A_signal_pept_1_Lys-AS"/>
</dbReference>
<evidence type="ECO:0000256" key="2">
    <source>
        <dbReference type="ARBA" id="ARBA00009370"/>
    </source>
</evidence>
<evidence type="ECO:0000256" key="6">
    <source>
        <dbReference type="PIRSR" id="PIRSR600223-1"/>
    </source>
</evidence>